<feature type="transmembrane region" description="Helical" evidence="2">
    <location>
        <begin position="86"/>
        <end position="107"/>
    </location>
</feature>
<keyword evidence="5" id="KW-1185">Reference proteome</keyword>
<feature type="domain" description="HTH cro/C1-type" evidence="3">
    <location>
        <begin position="7"/>
        <end position="61"/>
    </location>
</feature>
<keyword evidence="1" id="KW-0238">DNA-binding</keyword>
<evidence type="ECO:0000313" key="4">
    <source>
        <dbReference type="EMBL" id="QAT61003.1"/>
    </source>
</evidence>
<dbReference type="OrthoDB" id="9815852at2"/>
<sequence length="203" mass="23409">MKLSDKIIILRKQHGMSQEDLAEKLNISRQAISRWENGSATPDASNILQLSKLFNVTTDYLLNDDFKSDNDLPKLKETKENNLKQIMIYLITLEVMVLLMQIMATIILQNVFFVVLSIIPFVALVGGFEYAYQKNGNETSAIFRKSFYKISVWLGLYFPTRFLVTLAMHFYPHPYSTIIFEIMVVSVYLMLSMIVMLSIDEKA</sequence>
<gene>
    <name evidence="4" type="ORF">EQM13_05095</name>
</gene>
<dbReference type="GO" id="GO:0003677">
    <property type="term" value="F:DNA binding"/>
    <property type="evidence" value="ECO:0007669"/>
    <property type="project" value="UniProtKB-KW"/>
</dbReference>
<evidence type="ECO:0000313" key="5">
    <source>
        <dbReference type="Proteomes" id="UP000287969"/>
    </source>
</evidence>
<protein>
    <submittedName>
        <fullName evidence="4">XRE family transcriptional regulator</fullName>
    </submittedName>
</protein>
<evidence type="ECO:0000259" key="3">
    <source>
        <dbReference type="PROSITE" id="PS50943"/>
    </source>
</evidence>
<dbReference type="Pfam" id="PF01381">
    <property type="entry name" value="HTH_3"/>
    <property type="match status" value="1"/>
</dbReference>
<keyword evidence="2" id="KW-1133">Transmembrane helix</keyword>
<feature type="transmembrane region" description="Helical" evidence="2">
    <location>
        <begin position="113"/>
        <end position="132"/>
    </location>
</feature>
<keyword evidence="2" id="KW-0472">Membrane</keyword>
<feature type="transmembrane region" description="Helical" evidence="2">
    <location>
        <begin position="178"/>
        <end position="199"/>
    </location>
</feature>
<organism evidence="4 5">
    <name type="scientific">Acidilutibacter cellobiosedens</name>
    <dbReference type="NCBI Taxonomy" id="2507161"/>
    <lineage>
        <taxon>Bacteria</taxon>
        <taxon>Bacillati</taxon>
        <taxon>Bacillota</taxon>
        <taxon>Tissierellia</taxon>
        <taxon>Tissierellales</taxon>
        <taxon>Acidilutibacteraceae</taxon>
        <taxon>Acidilutibacter</taxon>
    </lineage>
</organism>
<dbReference type="InterPro" id="IPR001387">
    <property type="entry name" value="Cro/C1-type_HTH"/>
</dbReference>
<dbReference type="AlphaFoldDB" id="A0A410QAI8"/>
<dbReference type="CDD" id="cd00093">
    <property type="entry name" value="HTH_XRE"/>
    <property type="match status" value="1"/>
</dbReference>
<dbReference type="RefSeq" id="WP_071140355.1">
    <property type="nucleotide sequence ID" value="NZ_CP035282.1"/>
</dbReference>
<evidence type="ECO:0000256" key="1">
    <source>
        <dbReference type="ARBA" id="ARBA00023125"/>
    </source>
</evidence>
<dbReference type="SUPFAM" id="SSF47413">
    <property type="entry name" value="lambda repressor-like DNA-binding domains"/>
    <property type="match status" value="1"/>
</dbReference>
<dbReference type="PANTHER" id="PTHR46558">
    <property type="entry name" value="TRACRIPTIONAL REGULATORY PROTEIN-RELATED-RELATED"/>
    <property type="match status" value="1"/>
</dbReference>
<keyword evidence="2" id="KW-0812">Transmembrane</keyword>
<dbReference type="EMBL" id="CP035282">
    <property type="protein sequence ID" value="QAT61003.1"/>
    <property type="molecule type" value="Genomic_DNA"/>
</dbReference>
<proteinExistence type="predicted"/>
<accession>A0A410QAI8</accession>
<dbReference type="SMART" id="SM00530">
    <property type="entry name" value="HTH_XRE"/>
    <property type="match status" value="1"/>
</dbReference>
<feature type="transmembrane region" description="Helical" evidence="2">
    <location>
        <begin position="152"/>
        <end position="172"/>
    </location>
</feature>
<dbReference type="PANTHER" id="PTHR46558:SF13">
    <property type="entry name" value="HTH-TYPE TRANSCRIPTIONAL REGULATOR IMMR"/>
    <property type="match status" value="1"/>
</dbReference>
<dbReference type="Gene3D" id="1.10.260.40">
    <property type="entry name" value="lambda repressor-like DNA-binding domains"/>
    <property type="match status" value="1"/>
</dbReference>
<dbReference type="InterPro" id="IPR010982">
    <property type="entry name" value="Lambda_DNA-bd_dom_sf"/>
</dbReference>
<dbReference type="KEGG" id="spoa:EQM13_05095"/>
<reference evidence="5" key="1">
    <citation type="submission" date="2019-01" db="EMBL/GenBank/DDBJ databases">
        <title>Draft genomes of a novel of Sporanaerobacter strains.</title>
        <authorList>
            <person name="Ma S."/>
        </authorList>
    </citation>
    <scope>NUCLEOTIDE SEQUENCE [LARGE SCALE GENOMIC DNA]</scope>
    <source>
        <strain evidence="5">NJN-17</strain>
    </source>
</reference>
<name>A0A410QAI8_9FIRM</name>
<evidence type="ECO:0000256" key="2">
    <source>
        <dbReference type="SAM" id="Phobius"/>
    </source>
</evidence>
<dbReference type="Proteomes" id="UP000287969">
    <property type="component" value="Chromosome"/>
</dbReference>
<dbReference type="PROSITE" id="PS50943">
    <property type="entry name" value="HTH_CROC1"/>
    <property type="match status" value="1"/>
</dbReference>